<evidence type="ECO:0000256" key="1">
    <source>
        <dbReference type="ARBA" id="ARBA00004418"/>
    </source>
</evidence>
<feature type="transmembrane region" description="Helical" evidence="4">
    <location>
        <begin position="51"/>
        <end position="78"/>
    </location>
</feature>
<organism evidence="6 7">
    <name type="scientific">Azospirillum cavernae</name>
    <dbReference type="NCBI Taxonomy" id="2320860"/>
    <lineage>
        <taxon>Bacteria</taxon>
        <taxon>Pseudomonadati</taxon>
        <taxon>Pseudomonadota</taxon>
        <taxon>Alphaproteobacteria</taxon>
        <taxon>Rhodospirillales</taxon>
        <taxon>Azospirillaceae</taxon>
        <taxon>Azospirillum</taxon>
    </lineage>
</organism>
<evidence type="ECO:0000256" key="3">
    <source>
        <dbReference type="ARBA" id="ARBA00022729"/>
    </source>
</evidence>
<dbReference type="PANTHER" id="PTHR30290">
    <property type="entry name" value="PERIPLASMIC BINDING COMPONENT OF ABC TRANSPORTER"/>
    <property type="match status" value="1"/>
</dbReference>
<keyword evidence="7" id="KW-1185">Reference proteome</keyword>
<protein>
    <submittedName>
        <fullName evidence="6">ABC transporter substrate-binding protein</fullName>
    </submittedName>
</protein>
<dbReference type="AlphaFoldDB" id="A0A418VW09"/>
<dbReference type="GO" id="GO:0043190">
    <property type="term" value="C:ATP-binding cassette (ABC) transporter complex"/>
    <property type="evidence" value="ECO:0007669"/>
    <property type="project" value="InterPro"/>
</dbReference>
<proteinExistence type="inferred from homology"/>
<dbReference type="PROSITE" id="PS51318">
    <property type="entry name" value="TAT"/>
    <property type="match status" value="1"/>
</dbReference>
<dbReference type="GO" id="GO:0030288">
    <property type="term" value="C:outer membrane-bounded periplasmic space"/>
    <property type="evidence" value="ECO:0007669"/>
    <property type="project" value="UniProtKB-ARBA"/>
</dbReference>
<evidence type="ECO:0000259" key="5">
    <source>
        <dbReference type="Pfam" id="PF00496"/>
    </source>
</evidence>
<comment type="caution">
    <text evidence="6">The sequence shown here is derived from an EMBL/GenBank/DDBJ whole genome shotgun (WGS) entry which is preliminary data.</text>
</comment>
<evidence type="ECO:0000256" key="4">
    <source>
        <dbReference type="SAM" id="Phobius"/>
    </source>
</evidence>
<dbReference type="Gene3D" id="3.40.190.10">
    <property type="entry name" value="Periplasmic binding protein-like II"/>
    <property type="match status" value="1"/>
</dbReference>
<feature type="domain" description="Solute-binding protein family 5" evidence="5">
    <location>
        <begin position="130"/>
        <end position="463"/>
    </location>
</feature>
<keyword evidence="3" id="KW-0732">Signal</keyword>
<dbReference type="InterPro" id="IPR039424">
    <property type="entry name" value="SBP_5"/>
</dbReference>
<dbReference type="GO" id="GO:0015833">
    <property type="term" value="P:peptide transport"/>
    <property type="evidence" value="ECO:0007669"/>
    <property type="project" value="TreeGrafter"/>
</dbReference>
<dbReference type="Pfam" id="PF00496">
    <property type="entry name" value="SBP_bac_5"/>
    <property type="match status" value="1"/>
</dbReference>
<gene>
    <name evidence="6" type="ORF">D3877_14300</name>
</gene>
<comment type="similarity">
    <text evidence="2">Belongs to the bacterial solute-binding protein 5 family.</text>
</comment>
<dbReference type="EMBL" id="QYUL01000002">
    <property type="protein sequence ID" value="RJF81347.1"/>
    <property type="molecule type" value="Genomic_DNA"/>
</dbReference>
<dbReference type="InterPro" id="IPR030678">
    <property type="entry name" value="Peptide/Ni-bd"/>
</dbReference>
<dbReference type="Gene3D" id="3.10.105.10">
    <property type="entry name" value="Dipeptide-binding Protein, Domain 3"/>
    <property type="match status" value="1"/>
</dbReference>
<dbReference type="Proteomes" id="UP000283458">
    <property type="component" value="Unassembled WGS sequence"/>
</dbReference>
<dbReference type="PIRSF" id="PIRSF002741">
    <property type="entry name" value="MppA"/>
    <property type="match status" value="1"/>
</dbReference>
<evidence type="ECO:0000313" key="6">
    <source>
        <dbReference type="EMBL" id="RJF81347.1"/>
    </source>
</evidence>
<dbReference type="OrthoDB" id="9803988at2"/>
<comment type="subcellular location">
    <subcellularLocation>
        <location evidence="1">Periplasm</location>
    </subcellularLocation>
</comment>
<dbReference type="CDD" id="cd08503">
    <property type="entry name" value="PBP2_NikA_DppA_OppA_like_17"/>
    <property type="match status" value="1"/>
</dbReference>
<dbReference type="GO" id="GO:1904680">
    <property type="term" value="F:peptide transmembrane transporter activity"/>
    <property type="evidence" value="ECO:0007669"/>
    <property type="project" value="TreeGrafter"/>
</dbReference>
<reference evidence="6 7" key="1">
    <citation type="submission" date="2018-09" db="EMBL/GenBank/DDBJ databases">
        <authorList>
            <person name="Zhu H."/>
        </authorList>
    </citation>
    <scope>NUCLEOTIDE SEQUENCE [LARGE SCALE GENOMIC DNA]</scope>
    <source>
        <strain evidence="6 7">K2W22B-5</strain>
    </source>
</reference>
<keyword evidence="4" id="KW-1133">Transmembrane helix</keyword>
<name>A0A418VW09_9PROT</name>
<keyword evidence="4" id="KW-0472">Membrane</keyword>
<dbReference type="PANTHER" id="PTHR30290:SF38">
    <property type="entry name" value="D,D-DIPEPTIDE-BINDING PERIPLASMIC PROTEIN DDPA-RELATED"/>
    <property type="match status" value="1"/>
</dbReference>
<dbReference type="InterPro" id="IPR006311">
    <property type="entry name" value="TAT_signal"/>
</dbReference>
<accession>A0A418VW09</accession>
<evidence type="ECO:0000256" key="2">
    <source>
        <dbReference type="ARBA" id="ARBA00005695"/>
    </source>
</evidence>
<dbReference type="InterPro" id="IPR000914">
    <property type="entry name" value="SBP_5_dom"/>
</dbReference>
<sequence length="559" mass="61053">MADATAPRLDPLRRRLHVSETKNTSSFERLSAEDRHRVLNALGRGANRRDVLGLLGLAGAAGAFGSGLFAGLGGAFAAETPKKGGRIRAAGYSSSNADTLDPAKQSLSTDYVRCSMFYNGLTTLDERMAPQLALAESISHDKATVWTITLRKGVQFHDGKTLTADDVVYSLNRHKDPAVGSKAKALAAQMEEIKATGPLEVTIRLSGPNADLPVILGTHHFFIVKDGTTDFSTAIGTGPFKCKEFQPGVRSISVRNENYWKGVGPWLDEVEFFGISDNGARVNALLSGDVDFIGSIDPRSTRQVMDAKGFNVLETKSGNYTDLVMRMDGAPGNNPDFVLGMKYLFDREQMKKSIFRGFAEVANDHPLAPSNRYYSADVPQRPYDPEKAKFHLKKAGALDSPLQIVASVAAANSVEMAVVMQQAAQKIGLKIDIKQVPGDGYWSNYWMKAPVGFGNINPRPTADILFSLFFKSDAPWNESAWKNEKFDQLLAAARAEAEESKRKAMYHDMQTMIHESSGIGIPVFINNLDAHVSRLKGLRPMPNGGMMGYGFAEHVWLDA</sequence>
<dbReference type="SUPFAM" id="SSF53850">
    <property type="entry name" value="Periplasmic binding protein-like II"/>
    <property type="match status" value="1"/>
</dbReference>
<evidence type="ECO:0000313" key="7">
    <source>
        <dbReference type="Proteomes" id="UP000283458"/>
    </source>
</evidence>
<keyword evidence="4" id="KW-0812">Transmembrane</keyword>